<dbReference type="FunCoup" id="A0A545B0H9">
    <property type="interactions" value="54"/>
</dbReference>
<dbReference type="EMBL" id="VIRS01000001">
    <property type="protein sequence ID" value="TQS47069.1"/>
    <property type="molecule type" value="Genomic_DNA"/>
</dbReference>
<sequence>MPNDDFRLADVPRQHARERGDHPALSLGTRTITYDELDERATRIANALRADGVGPGDRIAVLDKSSIEVAELLFGAVKAGAVLIPLNWRLAAPELTAVLDDAGATMLFASDEFAATADQVAVDAGTVTKTVRLGKDYEEWLAAASPEDDGYRGDLDTVVFQLYTSGTTGRPKGVLTTNRTLSVVEDGAGASWGIDADSVALAAMPLFHIGGLGFLLVGVSFGARVVIVRDLLPQTLLDLIVEERVTNTFLVPSVIGMLCDLPGAAERDYSALRSIAYGASPITPAQLKRALATFGRPLFQLYGLTETQGAIVQLDADDHDPDGPRAHLLRAAGKPYPWVRLRILDPATGADAATGEPGEILVHSVVNTPGYHNQPDATSALLDADGWLHTGDIGSLDDEGYLTISDRLKDMIITGGENVYPVEVEAVLADHPDVAGVAVVGRPDPKWGEAVTAVVVRRPGSTLTADDLIGFARPRLAGYKLPKFVDFVEALPLGATGKVLKREIRAAYRA</sequence>
<dbReference type="Gene3D" id="3.40.50.12780">
    <property type="entry name" value="N-terminal domain of ligase-like"/>
    <property type="match status" value="1"/>
</dbReference>
<accession>A0A545B0H9</accession>
<dbReference type="Proteomes" id="UP000317982">
    <property type="component" value="Unassembled WGS sequence"/>
</dbReference>
<evidence type="ECO:0000256" key="1">
    <source>
        <dbReference type="ARBA" id="ARBA00006432"/>
    </source>
</evidence>
<gene>
    <name evidence="6" type="ORF">FL583_02065</name>
</gene>
<dbReference type="InterPro" id="IPR045851">
    <property type="entry name" value="AMP-bd_C_sf"/>
</dbReference>
<dbReference type="Pfam" id="PF13193">
    <property type="entry name" value="AMP-binding_C"/>
    <property type="match status" value="1"/>
</dbReference>
<dbReference type="RefSeq" id="WP_142702692.1">
    <property type="nucleotide sequence ID" value="NZ_VIRS01000001.1"/>
</dbReference>
<evidence type="ECO:0000259" key="4">
    <source>
        <dbReference type="Pfam" id="PF00501"/>
    </source>
</evidence>
<evidence type="ECO:0000256" key="2">
    <source>
        <dbReference type="ARBA" id="ARBA00022598"/>
    </source>
</evidence>
<comment type="similarity">
    <text evidence="1">Belongs to the ATP-dependent AMP-binding enzyme family.</text>
</comment>
<dbReference type="Gene3D" id="3.30.300.30">
    <property type="match status" value="1"/>
</dbReference>
<dbReference type="InterPro" id="IPR025110">
    <property type="entry name" value="AMP-bd_C"/>
</dbReference>
<keyword evidence="2 6" id="KW-0436">Ligase</keyword>
<feature type="domain" description="AMP-binding enzyme C-terminal" evidence="5">
    <location>
        <begin position="423"/>
        <end position="498"/>
    </location>
</feature>
<feature type="domain" description="AMP-dependent synthetase/ligase" evidence="4">
    <location>
        <begin position="14"/>
        <end position="372"/>
    </location>
</feature>
<evidence type="ECO:0000313" key="7">
    <source>
        <dbReference type="Proteomes" id="UP000317982"/>
    </source>
</evidence>
<dbReference type="InParanoid" id="A0A545B0H9"/>
<comment type="caution">
    <text evidence="6">The sequence shown here is derived from an EMBL/GenBank/DDBJ whole genome shotgun (WGS) entry which is preliminary data.</text>
</comment>
<dbReference type="SUPFAM" id="SSF56801">
    <property type="entry name" value="Acetyl-CoA synthetase-like"/>
    <property type="match status" value="1"/>
</dbReference>
<dbReference type="InterPro" id="IPR042099">
    <property type="entry name" value="ANL_N_sf"/>
</dbReference>
<dbReference type="OrthoDB" id="9803968at2"/>
<dbReference type="InterPro" id="IPR050237">
    <property type="entry name" value="ATP-dep_AMP-bd_enzyme"/>
</dbReference>
<evidence type="ECO:0000256" key="3">
    <source>
        <dbReference type="SAM" id="MobiDB-lite"/>
    </source>
</evidence>
<name>A0A545B0H9_9ACTN</name>
<dbReference type="InterPro" id="IPR000873">
    <property type="entry name" value="AMP-dep_synth/lig_dom"/>
</dbReference>
<dbReference type="NCBIfam" id="NF004837">
    <property type="entry name" value="PRK06187.1"/>
    <property type="match status" value="1"/>
</dbReference>
<evidence type="ECO:0000259" key="5">
    <source>
        <dbReference type="Pfam" id="PF13193"/>
    </source>
</evidence>
<organism evidence="6 7">
    <name type="scientific">Cryptosporangium phraense</name>
    <dbReference type="NCBI Taxonomy" id="2593070"/>
    <lineage>
        <taxon>Bacteria</taxon>
        <taxon>Bacillati</taxon>
        <taxon>Actinomycetota</taxon>
        <taxon>Actinomycetes</taxon>
        <taxon>Cryptosporangiales</taxon>
        <taxon>Cryptosporangiaceae</taxon>
        <taxon>Cryptosporangium</taxon>
    </lineage>
</organism>
<evidence type="ECO:0000313" key="6">
    <source>
        <dbReference type="EMBL" id="TQS47069.1"/>
    </source>
</evidence>
<reference evidence="6 7" key="1">
    <citation type="submission" date="2019-07" db="EMBL/GenBank/DDBJ databases">
        <title>Cryptosporangium phraense sp. nov., isolated from plant litter.</title>
        <authorList>
            <person name="Suriyachadkun C."/>
        </authorList>
    </citation>
    <scope>NUCLEOTIDE SEQUENCE [LARGE SCALE GENOMIC DNA]</scope>
    <source>
        <strain evidence="6 7">A-T 5661</strain>
    </source>
</reference>
<feature type="region of interest" description="Disordered" evidence="3">
    <location>
        <begin position="1"/>
        <end position="21"/>
    </location>
</feature>
<protein>
    <submittedName>
        <fullName evidence="6">Long-chain-fatty-acid--CoA ligase</fullName>
    </submittedName>
</protein>
<dbReference type="AlphaFoldDB" id="A0A545B0H9"/>
<dbReference type="Pfam" id="PF00501">
    <property type="entry name" value="AMP-binding"/>
    <property type="match status" value="1"/>
</dbReference>
<dbReference type="PANTHER" id="PTHR43767:SF1">
    <property type="entry name" value="NONRIBOSOMAL PEPTIDE SYNTHASE PES1 (EUROFUNG)-RELATED"/>
    <property type="match status" value="1"/>
</dbReference>
<dbReference type="PANTHER" id="PTHR43767">
    <property type="entry name" value="LONG-CHAIN-FATTY-ACID--COA LIGASE"/>
    <property type="match status" value="1"/>
</dbReference>
<proteinExistence type="inferred from homology"/>
<keyword evidence="7" id="KW-1185">Reference proteome</keyword>
<dbReference type="FunFam" id="3.30.300.30:FF:000008">
    <property type="entry name" value="2,3-dihydroxybenzoate-AMP ligase"/>
    <property type="match status" value="1"/>
</dbReference>
<dbReference type="GO" id="GO:0016878">
    <property type="term" value="F:acid-thiol ligase activity"/>
    <property type="evidence" value="ECO:0007669"/>
    <property type="project" value="UniProtKB-ARBA"/>
</dbReference>